<reference evidence="2" key="1">
    <citation type="journal article" date="2020" name="Nature">
        <title>Giant virus diversity and host interactions through global metagenomics.</title>
        <authorList>
            <person name="Schulz F."/>
            <person name="Roux S."/>
            <person name="Paez-Espino D."/>
            <person name="Jungbluth S."/>
            <person name="Walsh D.A."/>
            <person name="Denef V.J."/>
            <person name="McMahon K.D."/>
            <person name="Konstantinidis K.T."/>
            <person name="Eloe-Fadrosh E.A."/>
            <person name="Kyrpides N.C."/>
            <person name="Woyke T."/>
        </authorList>
    </citation>
    <scope>NUCLEOTIDE SEQUENCE</scope>
    <source>
        <strain evidence="2">GVMAG-M-3300001348-25</strain>
    </source>
</reference>
<dbReference type="EMBL" id="MN738853">
    <property type="protein sequence ID" value="QHT28223.1"/>
    <property type="molecule type" value="Genomic_DNA"/>
</dbReference>
<dbReference type="GO" id="GO:0005737">
    <property type="term" value="C:cytoplasm"/>
    <property type="evidence" value="ECO:0007669"/>
    <property type="project" value="TreeGrafter"/>
</dbReference>
<evidence type="ECO:0000313" key="2">
    <source>
        <dbReference type="EMBL" id="QHT28223.1"/>
    </source>
</evidence>
<proteinExistence type="predicted"/>
<protein>
    <recommendedName>
        <fullName evidence="1">ATP-grasp domain-containing protein</fullName>
    </recommendedName>
</protein>
<dbReference type="InterPro" id="IPR011761">
    <property type="entry name" value="ATP-grasp"/>
</dbReference>
<accession>A0A6C0EIH2</accession>
<sequence length="337" mass="39445">MLLEVSVISIILLLFYYFTNRKNQEGVVFSMPYFLEHYKKDNIVFDKENKILISSSGQKISYKNHFNSEQGDINCNDKALTSSILQKNNINVPRFIVWNNYSSKQTNLSEIRSQLNYPLVAKPTNGTQGYGVKTNITNETDLLNHIQYLLKRRENEKIIVEEYKKGNDYRIMVFNNEIIGVVKRDLPYIMGDGKNNLEYLISEHKYSKHKIHNVDLNMLREQNVTFETIIPSNKKIYLSKVSNYHNGASIDNIPLVNVHPENIEMFKKVNQVLDVKLSGIDFITTNISVPYYLEGVIIEVNERPDLQIHYDTTENKKDFIKKYVDKIFKENISYEYI</sequence>
<dbReference type="PANTHER" id="PTHR21621">
    <property type="entry name" value="RIBOSOMAL PROTEIN S6 MODIFICATION PROTEIN"/>
    <property type="match status" value="1"/>
</dbReference>
<dbReference type="AlphaFoldDB" id="A0A6C0EIH2"/>
<dbReference type="GO" id="GO:0009432">
    <property type="term" value="P:SOS response"/>
    <property type="evidence" value="ECO:0007669"/>
    <property type="project" value="TreeGrafter"/>
</dbReference>
<dbReference type="PROSITE" id="PS50975">
    <property type="entry name" value="ATP_GRASP"/>
    <property type="match status" value="1"/>
</dbReference>
<dbReference type="PANTHER" id="PTHR21621:SF0">
    <property type="entry name" value="BETA-CITRYLGLUTAMATE SYNTHASE B-RELATED"/>
    <property type="match status" value="1"/>
</dbReference>
<dbReference type="SUPFAM" id="SSF56059">
    <property type="entry name" value="Glutathione synthetase ATP-binding domain-like"/>
    <property type="match status" value="1"/>
</dbReference>
<dbReference type="Pfam" id="PF08443">
    <property type="entry name" value="RimK"/>
    <property type="match status" value="1"/>
</dbReference>
<feature type="domain" description="ATP-grasp" evidence="1">
    <location>
        <begin position="82"/>
        <end position="328"/>
    </location>
</feature>
<dbReference type="GO" id="GO:0046872">
    <property type="term" value="F:metal ion binding"/>
    <property type="evidence" value="ECO:0007669"/>
    <property type="project" value="InterPro"/>
</dbReference>
<dbReference type="GO" id="GO:0005524">
    <property type="term" value="F:ATP binding"/>
    <property type="evidence" value="ECO:0007669"/>
    <property type="project" value="InterPro"/>
</dbReference>
<organism evidence="2">
    <name type="scientific">viral metagenome</name>
    <dbReference type="NCBI Taxonomy" id="1070528"/>
    <lineage>
        <taxon>unclassified sequences</taxon>
        <taxon>metagenomes</taxon>
        <taxon>organismal metagenomes</taxon>
    </lineage>
</organism>
<dbReference type="Gene3D" id="3.30.470.20">
    <property type="entry name" value="ATP-grasp fold, B domain"/>
    <property type="match status" value="2"/>
</dbReference>
<dbReference type="GO" id="GO:0018169">
    <property type="term" value="F:ribosomal S6-glutamic acid ligase activity"/>
    <property type="evidence" value="ECO:0007669"/>
    <property type="project" value="TreeGrafter"/>
</dbReference>
<name>A0A6C0EIH2_9ZZZZ</name>
<evidence type="ECO:0000259" key="1">
    <source>
        <dbReference type="PROSITE" id="PS50975"/>
    </source>
</evidence>
<dbReference type="InterPro" id="IPR013651">
    <property type="entry name" value="ATP-grasp_RimK-type"/>
</dbReference>